<dbReference type="Pfam" id="PF14438">
    <property type="entry name" value="SM-ATX"/>
    <property type="match status" value="1"/>
</dbReference>
<feature type="compositionally biased region" description="Polar residues" evidence="1">
    <location>
        <begin position="30"/>
        <end position="67"/>
    </location>
</feature>
<dbReference type="RefSeq" id="XP_033389834.1">
    <property type="nucleotide sequence ID" value="XM_033523093.1"/>
</dbReference>
<feature type="compositionally biased region" description="Polar residues" evidence="1">
    <location>
        <begin position="544"/>
        <end position="559"/>
    </location>
</feature>
<evidence type="ECO:0000313" key="3">
    <source>
        <dbReference type="EMBL" id="KAF2021495.1"/>
    </source>
</evidence>
<evidence type="ECO:0000256" key="1">
    <source>
        <dbReference type="SAM" id="MobiDB-lite"/>
    </source>
</evidence>
<feature type="compositionally biased region" description="Basic and acidic residues" evidence="1">
    <location>
        <begin position="276"/>
        <end position="289"/>
    </location>
</feature>
<dbReference type="OrthoDB" id="2275718at2759"/>
<organism evidence="3 4">
    <name type="scientific">Aaosphaeria arxii CBS 175.79</name>
    <dbReference type="NCBI Taxonomy" id="1450172"/>
    <lineage>
        <taxon>Eukaryota</taxon>
        <taxon>Fungi</taxon>
        <taxon>Dikarya</taxon>
        <taxon>Ascomycota</taxon>
        <taxon>Pezizomycotina</taxon>
        <taxon>Dothideomycetes</taxon>
        <taxon>Pleosporomycetidae</taxon>
        <taxon>Pleosporales</taxon>
        <taxon>Pleosporales incertae sedis</taxon>
        <taxon>Aaosphaeria</taxon>
    </lineage>
</organism>
<feature type="region of interest" description="Disordered" evidence="1">
    <location>
        <begin position="795"/>
        <end position="864"/>
    </location>
</feature>
<dbReference type="GO" id="GO:0003729">
    <property type="term" value="F:mRNA binding"/>
    <property type="evidence" value="ECO:0007669"/>
    <property type="project" value="TreeGrafter"/>
</dbReference>
<feature type="compositionally biased region" description="Polar residues" evidence="1">
    <location>
        <begin position="368"/>
        <end position="380"/>
    </location>
</feature>
<feature type="region of interest" description="Disordered" evidence="1">
    <location>
        <begin position="1"/>
        <end position="71"/>
    </location>
</feature>
<dbReference type="InterPro" id="IPR045117">
    <property type="entry name" value="ATXN2-like"/>
</dbReference>
<feature type="compositionally biased region" description="Polar residues" evidence="1">
    <location>
        <begin position="202"/>
        <end position="217"/>
    </location>
</feature>
<name>A0A6A5Y7F4_9PLEO</name>
<feature type="region of interest" description="Disordered" evidence="1">
    <location>
        <begin position="197"/>
        <end position="217"/>
    </location>
</feature>
<gene>
    <name evidence="3" type="ORF">BU24DRAFT_337600</name>
</gene>
<dbReference type="GeneID" id="54280490"/>
<dbReference type="GO" id="GO:0010494">
    <property type="term" value="C:cytoplasmic stress granule"/>
    <property type="evidence" value="ECO:0007669"/>
    <property type="project" value="TreeGrafter"/>
</dbReference>
<feature type="compositionally biased region" description="Low complexity" evidence="1">
    <location>
        <begin position="795"/>
        <end position="807"/>
    </location>
</feature>
<proteinExistence type="predicted"/>
<feature type="compositionally biased region" description="Polar residues" evidence="1">
    <location>
        <begin position="578"/>
        <end position="600"/>
    </location>
</feature>
<accession>A0A6A5Y7F4</accession>
<protein>
    <recommendedName>
        <fullName evidence="2">LsmAD domain-containing protein</fullName>
    </recommendedName>
</protein>
<feature type="region of interest" description="Disordered" evidence="1">
    <location>
        <begin position="949"/>
        <end position="1070"/>
    </location>
</feature>
<dbReference type="Proteomes" id="UP000799778">
    <property type="component" value="Unassembled WGS sequence"/>
</dbReference>
<reference evidence="3" key="1">
    <citation type="journal article" date="2020" name="Stud. Mycol.">
        <title>101 Dothideomycetes genomes: a test case for predicting lifestyles and emergence of pathogens.</title>
        <authorList>
            <person name="Haridas S."/>
            <person name="Albert R."/>
            <person name="Binder M."/>
            <person name="Bloem J."/>
            <person name="Labutti K."/>
            <person name="Salamov A."/>
            <person name="Andreopoulos B."/>
            <person name="Baker S."/>
            <person name="Barry K."/>
            <person name="Bills G."/>
            <person name="Bluhm B."/>
            <person name="Cannon C."/>
            <person name="Castanera R."/>
            <person name="Culley D."/>
            <person name="Daum C."/>
            <person name="Ezra D."/>
            <person name="Gonzalez J."/>
            <person name="Henrissat B."/>
            <person name="Kuo A."/>
            <person name="Liang C."/>
            <person name="Lipzen A."/>
            <person name="Lutzoni F."/>
            <person name="Magnuson J."/>
            <person name="Mondo S."/>
            <person name="Nolan M."/>
            <person name="Ohm R."/>
            <person name="Pangilinan J."/>
            <person name="Park H.-J."/>
            <person name="Ramirez L."/>
            <person name="Alfaro M."/>
            <person name="Sun H."/>
            <person name="Tritt A."/>
            <person name="Yoshinaga Y."/>
            <person name="Zwiers L.-H."/>
            <person name="Turgeon B."/>
            <person name="Goodwin S."/>
            <person name="Spatafora J."/>
            <person name="Crous P."/>
            <person name="Grigoriev I."/>
        </authorList>
    </citation>
    <scope>NUCLEOTIDE SEQUENCE</scope>
    <source>
        <strain evidence="3">CBS 175.79</strain>
    </source>
</reference>
<dbReference type="PANTHER" id="PTHR12854:SF7">
    <property type="entry name" value="ATAXIN-2 HOMOLOG"/>
    <property type="match status" value="1"/>
</dbReference>
<feature type="compositionally biased region" description="Polar residues" evidence="1">
    <location>
        <begin position="670"/>
        <end position="682"/>
    </location>
</feature>
<evidence type="ECO:0000313" key="4">
    <source>
        <dbReference type="Proteomes" id="UP000799778"/>
    </source>
</evidence>
<feature type="compositionally biased region" description="Low complexity" evidence="1">
    <location>
        <begin position="1018"/>
        <end position="1029"/>
    </location>
</feature>
<feature type="region of interest" description="Disordered" evidence="1">
    <location>
        <begin position="264"/>
        <end position="422"/>
    </location>
</feature>
<feature type="region of interest" description="Disordered" evidence="1">
    <location>
        <begin position="521"/>
        <end position="708"/>
    </location>
</feature>
<dbReference type="SMART" id="SM01272">
    <property type="entry name" value="LsmAD"/>
    <property type="match status" value="1"/>
</dbReference>
<dbReference type="InterPro" id="IPR009604">
    <property type="entry name" value="LsmAD_domain"/>
</dbReference>
<dbReference type="Pfam" id="PF06741">
    <property type="entry name" value="LsmAD"/>
    <property type="match status" value="1"/>
</dbReference>
<keyword evidence="4" id="KW-1185">Reference proteome</keyword>
<dbReference type="EMBL" id="ML978066">
    <property type="protein sequence ID" value="KAF2021495.1"/>
    <property type="molecule type" value="Genomic_DNA"/>
</dbReference>
<dbReference type="InterPro" id="IPR025852">
    <property type="entry name" value="SM_dom_ATX"/>
</dbReference>
<dbReference type="GO" id="GO:0034063">
    <property type="term" value="P:stress granule assembly"/>
    <property type="evidence" value="ECO:0007669"/>
    <property type="project" value="TreeGrafter"/>
</dbReference>
<feature type="domain" description="LsmAD" evidence="2">
    <location>
        <begin position="231"/>
        <end position="303"/>
    </location>
</feature>
<dbReference type="AlphaFoldDB" id="A0A6A5Y7F4"/>
<sequence>MSSNKNANDARKQTGSPVDGAQRKPPKAWSQGTNPITQRPSNPSTTNGTANSVKPSQHQPAPTSDSGSPMRHLNDRMMFLLASLTGLPGHITLKNGEKYTGVLSGTSLDPTEMRYVFKMVKRVQGSDAQVNGTSEPSDDYVGQGENHVMSFDIGDVADFNVSNVILNKSQSRTQNGASTGFRTDTDISGHMSMKERTLQKWEPSTDSNADFSLESSGSTGWDQFATNEKLFGVTSNYDENIYTTTINYNDPAYAQKHARASKLASEIEGSSSTNAHVREERGLTSADDKGLDEEEKYSGVHRNFPPLPTGQPNKYTPPARRPPTGQPTVPGAPVDPAIISSQLARPDSAAAKSAQRTATPPTEKRPQPESSKADTVTNVEASTASPAPIPIPADKVEPAQGAELNPKPTPTPKATTADQAHRINTTLPSVTVARRPGRPENATATVEHDLLDSFKQFATQEKLRVSERQRTIARENKAVKLNDLKKFSLNFKLNTPVPTDLVPILAKDEGKQKLIVDKALRAVQESKTTPSKPTPGPAEVKPPTSRTASSSKPESTHASPSAPVDRQQGQRPRPSPNAPNTYGSSSLRGPAQNSNQNPPRNTGMLGQRLVNNQAQHKQGGLPYPPIPHPIPSADGRPQPPSGPGTSSGGHTPTLNVGAREFKPNPAAMNFQPSGPSNQSSPRPESAPKQDQAPRKQKVVPFWSESDPKPVIDDLDLGTSFNPLKRLMSRSKEEKENLDFSKNGGVPFPFRTLPTWTTKNEKTYEQMFEPPAIPPPISAPNAMMGHVSMHHQQLPLQLQGPPNGPQHQGPHHTSRHPGVQQHHGQGHHPFDGQQGHPMQFSHSASSMHPSPRAGPPYMYGAQPQGMPGFSQGPMHNYNMSPNIQHVALQQQRGPQFVQGPMPVMGGHMMTNQPSNGPFMGMQPNPQMQMYSPNPGHAYPHYPNQMPGPPVTNGYPSPRPGGAPLMHHQGSQQGHQQQQNVVYVPQGGQPPMFAQMPPGTMTHMRGPYPQQHQGPHYGSPHQHPQFPQQAHRGTPSGSYAQPMVQQHSMQPQGPPPPTGPASHGPEASEEAK</sequence>
<evidence type="ECO:0000259" key="2">
    <source>
        <dbReference type="SMART" id="SM01272"/>
    </source>
</evidence>
<feature type="compositionally biased region" description="Low complexity" evidence="1">
    <location>
        <begin position="965"/>
        <end position="977"/>
    </location>
</feature>
<dbReference type="PANTHER" id="PTHR12854">
    <property type="entry name" value="ATAXIN 2-RELATED"/>
    <property type="match status" value="1"/>
</dbReference>